<keyword evidence="1" id="KW-0808">Transferase</keyword>
<evidence type="ECO:0000313" key="1">
    <source>
        <dbReference type="EMBL" id="KAA9107799.1"/>
    </source>
</evidence>
<protein>
    <submittedName>
        <fullName evidence="1">Glycosyltransferase</fullName>
    </submittedName>
</protein>
<dbReference type="EMBL" id="VYSA01000002">
    <property type="protein sequence ID" value="KAA9107799.1"/>
    <property type="molecule type" value="Genomic_DNA"/>
</dbReference>
<keyword evidence="2" id="KW-1185">Reference proteome</keyword>
<dbReference type="GO" id="GO:0016740">
    <property type="term" value="F:transferase activity"/>
    <property type="evidence" value="ECO:0007669"/>
    <property type="project" value="UniProtKB-KW"/>
</dbReference>
<dbReference type="Pfam" id="PF13692">
    <property type="entry name" value="Glyco_trans_1_4"/>
    <property type="match status" value="1"/>
</dbReference>
<organism evidence="1 2">
    <name type="scientific">Microbacterium rhizomatis</name>
    <dbReference type="NCBI Taxonomy" id="1631477"/>
    <lineage>
        <taxon>Bacteria</taxon>
        <taxon>Bacillati</taxon>
        <taxon>Actinomycetota</taxon>
        <taxon>Actinomycetes</taxon>
        <taxon>Micrococcales</taxon>
        <taxon>Microbacteriaceae</taxon>
        <taxon>Microbacterium</taxon>
    </lineage>
</organism>
<dbReference type="RefSeq" id="WP_150448834.1">
    <property type="nucleotide sequence ID" value="NZ_VYSA01000002.1"/>
</dbReference>
<dbReference type="AlphaFoldDB" id="A0A5J5J2B2"/>
<gene>
    <name evidence="1" type="ORF">F6B43_10190</name>
</gene>
<accession>A0A5J5J2B2</accession>
<proteinExistence type="predicted"/>
<dbReference type="OrthoDB" id="9771846at2"/>
<dbReference type="Proteomes" id="UP000325827">
    <property type="component" value="Unassembled WGS sequence"/>
</dbReference>
<sequence>MTDRRVRVLFSFRTPSSESNPYVQLLSRALVERAVLLYFGWKTAFFGSYDVFHVHWPETLVRGRSKWRRFASSILLAALVCRLRLARVTIVRTLHNVSPHESGSRLESGVLHLLDRATTRWIVLNQDETVDALGIPADQITAIPHGHFIDWYGPWRAADSVALSGSLLLFGQVRPYKGVERLIEAFEEIPTDSSISLCIAGASQDEALRAQIEDAQSRIPGLHAELRFLEDPELTERIERAQLVVLPYERMLNSGAVLTALSLDRPVLVPRNQTNEKLAREVGPSWVQMYAGALTGADLLRAIQATDQRFMRGAPDLRARDWELAADQHLRAYGFPD</sequence>
<name>A0A5J5J2B2_9MICO</name>
<dbReference type="Gene3D" id="3.40.50.2000">
    <property type="entry name" value="Glycogen Phosphorylase B"/>
    <property type="match status" value="2"/>
</dbReference>
<dbReference type="SUPFAM" id="SSF53756">
    <property type="entry name" value="UDP-Glycosyltransferase/glycogen phosphorylase"/>
    <property type="match status" value="1"/>
</dbReference>
<evidence type="ECO:0000313" key="2">
    <source>
        <dbReference type="Proteomes" id="UP000325827"/>
    </source>
</evidence>
<reference evidence="2" key="1">
    <citation type="submission" date="2019-09" db="EMBL/GenBank/DDBJ databases">
        <title>Mumia zhuanghuii sp. nov. isolated from the intestinal contents of plateau pika (Ochotona curzoniae) in the Qinghai-Tibet plateau of China.</title>
        <authorList>
            <person name="Tian Z."/>
        </authorList>
    </citation>
    <scope>NUCLEOTIDE SEQUENCE [LARGE SCALE GENOMIC DNA]</scope>
    <source>
        <strain evidence="2">JCM 30598</strain>
    </source>
</reference>
<comment type="caution">
    <text evidence="1">The sequence shown here is derived from an EMBL/GenBank/DDBJ whole genome shotgun (WGS) entry which is preliminary data.</text>
</comment>